<dbReference type="UniPathway" id="UPA00143"/>
<feature type="domain" description="U-box" evidence="6">
    <location>
        <begin position="19"/>
        <end position="94"/>
    </location>
</feature>
<dbReference type="InterPro" id="IPR045210">
    <property type="entry name" value="RING-Ubox_PUB"/>
</dbReference>
<keyword evidence="8" id="KW-1185">Reference proteome</keyword>
<comment type="pathway">
    <text evidence="2 5">Protein modification; protein ubiquitination.</text>
</comment>
<evidence type="ECO:0000313" key="7">
    <source>
        <dbReference type="EMBL" id="CAA2630441.1"/>
    </source>
</evidence>
<dbReference type="Proteomes" id="UP001189122">
    <property type="component" value="Unassembled WGS sequence"/>
</dbReference>
<dbReference type="EC" id="2.3.2.27" evidence="5"/>
<dbReference type="PANTHER" id="PTHR22849">
    <property type="entry name" value="WDSAM1 PROTEIN"/>
    <property type="match status" value="1"/>
</dbReference>
<organism evidence="7">
    <name type="scientific">Spirodela intermedia</name>
    <name type="common">Intermediate duckweed</name>
    <dbReference type="NCBI Taxonomy" id="51605"/>
    <lineage>
        <taxon>Eukaryota</taxon>
        <taxon>Viridiplantae</taxon>
        <taxon>Streptophyta</taxon>
        <taxon>Embryophyta</taxon>
        <taxon>Tracheophyta</taxon>
        <taxon>Spermatophyta</taxon>
        <taxon>Magnoliopsida</taxon>
        <taxon>Liliopsida</taxon>
        <taxon>Araceae</taxon>
        <taxon>Lemnoideae</taxon>
        <taxon>Spirodela</taxon>
    </lineage>
</organism>
<dbReference type="CDD" id="cd16664">
    <property type="entry name" value="RING-Ubox_PUB"/>
    <property type="match status" value="1"/>
</dbReference>
<dbReference type="SMART" id="SM00504">
    <property type="entry name" value="Ubox"/>
    <property type="match status" value="1"/>
</dbReference>
<dbReference type="InterPro" id="IPR003613">
    <property type="entry name" value="Ubox_domain"/>
</dbReference>
<evidence type="ECO:0000256" key="1">
    <source>
        <dbReference type="ARBA" id="ARBA00000900"/>
    </source>
</evidence>
<evidence type="ECO:0000256" key="3">
    <source>
        <dbReference type="ARBA" id="ARBA00022679"/>
    </source>
</evidence>
<dbReference type="PANTHER" id="PTHR22849:SF23">
    <property type="entry name" value="U-BOX DOMAIN-CONTAINING PROTEIN"/>
    <property type="match status" value="1"/>
</dbReference>
<accession>A0A7I8JHR7</accession>
<keyword evidence="3 5" id="KW-0808">Transferase</keyword>
<dbReference type="InterPro" id="IPR013083">
    <property type="entry name" value="Znf_RING/FYVE/PHD"/>
</dbReference>
<protein>
    <recommendedName>
        <fullName evidence="5 6">U-box domain-containing protein</fullName>
        <ecNumber evidence="5">2.3.2.27</ecNumber>
    </recommendedName>
    <alternativeName>
        <fullName evidence="5">RING-type E3 ubiquitin transferase PUB</fullName>
    </alternativeName>
</protein>
<dbReference type="Gene3D" id="3.30.40.10">
    <property type="entry name" value="Zinc/RING finger domain, C3HC4 (zinc finger)"/>
    <property type="match status" value="1"/>
</dbReference>
<dbReference type="InterPro" id="IPR058678">
    <property type="entry name" value="ARM_PUB"/>
</dbReference>
<dbReference type="GO" id="GO:0016567">
    <property type="term" value="P:protein ubiquitination"/>
    <property type="evidence" value="ECO:0007669"/>
    <property type="project" value="UniProtKB-UniRule"/>
</dbReference>
<proteinExistence type="predicted"/>
<dbReference type="SUPFAM" id="SSF57850">
    <property type="entry name" value="RING/U-box"/>
    <property type="match status" value="1"/>
</dbReference>
<dbReference type="SUPFAM" id="SSF48371">
    <property type="entry name" value="ARM repeat"/>
    <property type="match status" value="1"/>
</dbReference>
<dbReference type="Pfam" id="PF04564">
    <property type="entry name" value="U-box"/>
    <property type="match status" value="1"/>
</dbReference>
<dbReference type="Pfam" id="PF25598">
    <property type="entry name" value="ARM_PUB"/>
    <property type="match status" value="1"/>
</dbReference>
<dbReference type="InterPro" id="IPR011989">
    <property type="entry name" value="ARM-like"/>
</dbReference>
<keyword evidence="4 5" id="KW-0833">Ubl conjugation pathway</keyword>
<dbReference type="InterPro" id="IPR045185">
    <property type="entry name" value="PUB22/23/24-like"/>
</dbReference>
<dbReference type="PROSITE" id="PS51698">
    <property type="entry name" value="U_BOX"/>
    <property type="match status" value="1"/>
</dbReference>
<dbReference type="Gene3D" id="1.25.10.10">
    <property type="entry name" value="Leucine-rich Repeat Variant"/>
    <property type="match status" value="1"/>
</dbReference>
<dbReference type="InterPro" id="IPR016024">
    <property type="entry name" value="ARM-type_fold"/>
</dbReference>
<evidence type="ECO:0000259" key="6">
    <source>
        <dbReference type="PROSITE" id="PS51698"/>
    </source>
</evidence>
<comment type="catalytic activity">
    <reaction evidence="1 5">
        <text>S-ubiquitinyl-[E2 ubiquitin-conjugating enzyme]-L-cysteine + [acceptor protein]-L-lysine = [E2 ubiquitin-conjugating enzyme]-L-cysteine + N(6)-ubiquitinyl-[acceptor protein]-L-lysine.</text>
        <dbReference type="EC" id="2.3.2.27"/>
    </reaction>
</comment>
<evidence type="ECO:0000256" key="2">
    <source>
        <dbReference type="ARBA" id="ARBA00004906"/>
    </source>
</evidence>
<dbReference type="EMBL" id="CACRZD030000013">
    <property type="protein sequence ID" value="CAA6669684.1"/>
    <property type="molecule type" value="Genomic_DNA"/>
</dbReference>
<evidence type="ECO:0000256" key="4">
    <source>
        <dbReference type="ARBA" id="ARBA00022786"/>
    </source>
</evidence>
<reference evidence="7 8" key="1">
    <citation type="submission" date="2019-12" db="EMBL/GenBank/DDBJ databases">
        <authorList>
            <person name="Scholz U."/>
            <person name="Mascher M."/>
            <person name="Fiebig A."/>
        </authorList>
    </citation>
    <scope>NUCLEOTIDE SEQUENCE</scope>
</reference>
<sequence>MESYPQKRGTEKPHEKAMDVPLLFKCPISMELMQDPVTIFTGVTYERKYIERWFFTYKKKTCPATMQPLENLDLTPNHTLHRLISSWSNTASHDGASTSAPPVPLPRGELASILAAVESGPFQVSSLKKLQSAIAAEEAQMEFILAVDAGDFAAFRACEEALAALYHLPLSDQSSVTFLSKPECIESMIIMLQRGSAEARLHAITILQKVAERSRDWTLLLGDQDREFFRSLLELLSDDIAAKASAAALEVLINLFVASKKSRLKAVELGAVHLFLELLPESTRQRCEKLLFLLTMLCERPEGRSAFAEHAMGIPAVSKKILRVSDVATKLAVKILWLMGTFHPTEKVLDDMLLFGSVGKLLILLQFDSHGSTREKVMDITRLHSPKWRQHPCFPSEFKGMS</sequence>
<dbReference type="AlphaFoldDB" id="A0A7I8JHR7"/>
<name>A0A7I8JHR7_SPIIN</name>
<gene>
    <name evidence="7" type="ORF">SI7747_13016087</name>
</gene>
<dbReference type="EMBL" id="LR743600">
    <property type="protein sequence ID" value="CAA2630441.1"/>
    <property type="molecule type" value="Genomic_DNA"/>
</dbReference>
<evidence type="ECO:0000313" key="8">
    <source>
        <dbReference type="Proteomes" id="UP001189122"/>
    </source>
</evidence>
<dbReference type="GO" id="GO:0061630">
    <property type="term" value="F:ubiquitin protein ligase activity"/>
    <property type="evidence" value="ECO:0007669"/>
    <property type="project" value="UniProtKB-UniRule"/>
</dbReference>
<comment type="function">
    <text evidence="5">Functions as an E3 ubiquitin ligase.</text>
</comment>
<evidence type="ECO:0000256" key="5">
    <source>
        <dbReference type="RuleBase" id="RU369093"/>
    </source>
</evidence>